<name>A0A2J6X456_9BACT</name>
<dbReference type="AlphaFoldDB" id="A0A2J6X456"/>
<accession>A0A2J6X456</accession>
<dbReference type="GO" id="GO:0031167">
    <property type="term" value="P:rRNA methylation"/>
    <property type="evidence" value="ECO:0007669"/>
    <property type="project" value="InterPro"/>
</dbReference>
<comment type="caution">
    <text evidence="3">The sequence shown here is derived from an EMBL/GenBank/DDBJ whole genome shotgun (WGS) entry which is preliminary data.</text>
</comment>
<dbReference type="EMBL" id="PNIX01000351">
    <property type="protein sequence ID" value="PMP81067.1"/>
    <property type="molecule type" value="Genomic_DNA"/>
</dbReference>
<dbReference type="GO" id="GO:0008168">
    <property type="term" value="F:methyltransferase activity"/>
    <property type="evidence" value="ECO:0007669"/>
    <property type="project" value="UniProtKB-KW"/>
</dbReference>
<dbReference type="PROSITE" id="PS00092">
    <property type="entry name" value="N6_MTASE"/>
    <property type="match status" value="1"/>
</dbReference>
<organism evidence="3 4">
    <name type="scientific">Caldisericum exile</name>
    <dbReference type="NCBI Taxonomy" id="693075"/>
    <lineage>
        <taxon>Bacteria</taxon>
        <taxon>Pseudomonadati</taxon>
        <taxon>Caldisericota/Cryosericota group</taxon>
        <taxon>Caldisericota</taxon>
        <taxon>Caldisericia</taxon>
        <taxon>Caldisericales</taxon>
        <taxon>Caldisericaceae</taxon>
        <taxon>Caldisericum</taxon>
    </lineage>
</organism>
<dbReference type="PANTHER" id="PTHR43542:SF1">
    <property type="entry name" value="METHYLTRANSFERASE"/>
    <property type="match status" value="1"/>
</dbReference>
<sequence length="130" mass="15220">GIEALSEGAEFVYFVENNPRAIQVIKRNILRFGIIDNSKVIFKDVFKFLSKPELERKIDFIFLDPPYKMHFVSQILEILKDSSIIESNSVIIAEHSKEEILNEEYKGRLLISKYKEKRYGKILVSYFVAE</sequence>
<dbReference type="InterPro" id="IPR004398">
    <property type="entry name" value="RNA_MeTrfase_RsmD"/>
</dbReference>
<keyword evidence="2 3" id="KW-0808">Transferase</keyword>
<dbReference type="Pfam" id="PF03602">
    <property type="entry name" value="Cons_hypoth95"/>
    <property type="match status" value="1"/>
</dbReference>
<dbReference type="PANTHER" id="PTHR43542">
    <property type="entry name" value="METHYLTRANSFERASE"/>
    <property type="match status" value="1"/>
</dbReference>
<dbReference type="GO" id="GO:0003676">
    <property type="term" value="F:nucleic acid binding"/>
    <property type="evidence" value="ECO:0007669"/>
    <property type="project" value="InterPro"/>
</dbReference>
<dbReference type="InterPro" id="IPR029063">
    <property type="entry name" value="SAM-dependent_MTases_sf"/>
</dbReference>
<feature type="non-terminal residue" evidence="3">
    <location>
        <position position="1"/>
    </location>
</feature>
<gene>
    <name evidence="3" type="ORF">C0175_06200</name>
</gene>
<evidence type="ECO:0000256" key="1">
    <source>
        <dbReference type="ARBA" id="ARBA00022603"/>
    </source>
</evidence>
<dbReference type="Proteomes" id="UP000236910">
    <property type="component" value="Unassembled WGS sequence"/>
</dbReference>
<evidence type="ECO:0000256" key="2">
    <source>
        <dbReference type="ARBA" id="ARBA00022679"/>
    </source>
</evidence>
<dbReference type="SUPFAM" id="SSF53335">
    <property type="entry name" value="S-adenosyl-L-methionine-dependent methyltransferases"/>
    <property type="match status" value="1"/>
</dbReference>
<proteinExistence type="predicted"/>
<evidence type="ECO:0000313" key="3">
    <source>
        <dbReference type="EMBL" id="PMP81067.1"/>
    </source>
</evidence>
<dbReference type="InterPro" id="IPR002052">
    <property type="entry name" value="DNA_methylase_N6_adenine_CS"/>
</dbReference>
<dbReference type="Gene3D" id="3.40.50.150">
    <property type="entry name" value="Vaccinia Virus protein VP39"/>
    <property type="match status" value="1"/>
</dbReference>
<reference evidence="3 4" key="1">
    <citation type="submission" date="2018-01" db="EMBL/GenBank/DDBJ databases">
        <title>Metagenomic assembled genomes from two thermal pools in the Uzon Caldera, Kamchatka, Russia.</title>
        <authorList>
            <person name="Wilkins L."/>
            <person name="Ettinger C."/>
        </authorList>
    </citation>
    <scope>NUCLEOTIDE SEQUENCE [LARGE SCALE GENOMIC DNA]</scope>
    <source>
        <strain evidence="3">ARK-10</strain>
    </source>
</reference>
<evidence type="ECO:0000313" key="4">
    <source>
        <dbReference type="Proteomes" id="UP000236910"/>
    </source>
</evidence>
<protein>
    <submittedName>
        <fullName evidence="3">16S rRNA (Guanine(966)-N(2))-methyltransferase RsmD</fullName>
    </submittedName>
</protein>
<keyword evidence="1 3" id="KW-0489">Methyltransferase</keyword>